<dbReference type="GeneID" id="92367903"/>
<sequence>MNYKVLLRIGGLVTYVESNVYIEDLLPIIGFTKQIERNDCISHSVFSSMVKCTFVYNHGFPDYSVEFSDDICITERVYFFLKDSSTLIDIEYLEASKDISTLLASRCATKMSECVFRSINCSGNTSSILEPNVFIAFNTNGIFGNTNGTFCEKTLAKDMLDIDLIVSFFISQLFLIGISTGAFLTIAYASGCPEISHSNILDHSKSIKLEGISPHPNLCGIILIACVDDIPSSYSIDFNEQQICDFQLHGNCSLLTSIPIVNDEIFNIKVANNGEKKSIKLLRKYLDSYSLFPRYEQLGKKVQVPTLLIHGTDDKCVPYKMALNLIQLNEDVSDGKMTYDYFYHSFLLSRTPKEMRSYLNTNEYIDRIKKHLQDTKEKSNLFKLYTINGANHLLTQNI</sequence>
<organism evidence="2 3">
    <name type="scientific">Cryptosporidium andersoni</name>
    <dbReference type="NCBI Taxonomy" id="117008"/>
    <lineage>
        <taxon>Eukaryota</taxon>
        <taxon>Sar</taxon>
        <taxon>Alveolata</taxon>
        <taxon>Apicomplexa</taxon>
        <taxon>Conoidasida</taxon>
        <taxon>Coccidia</taxon>
        <taxon>Eucoccidiorida</taxon>
        <taxon>Eimeriorina</taxon>
        <taxon>Cryptosporidiidae</taxon>
        <taxon>Cryptosporidium</taxon>
    </lineage>
</organism>
<keyword evidence="1" id="KW-1133">Transmembrane helix</keyword>
<protein>
    <submittedName>
        <fullName evidence="2">Uncharacterized protein</fullName>
    </submittedName>
</protein>
<comment type="caution">
    <text evidence="2">The sequence shown here is derived from an EMBL/GenBank/DDBJ whole genome shotgun (WGS) entry which is preliminary data.</text>
</comment>
<dbReference type="RefSeq" id="XP_067069917.1">
    <property type="nucleotide sequence ID" value="XM_067213944.1"/>
</dbReference>
<proteinExistence type="predicted"/>
<dbReference type="SUPFAM" id="SSF53474">
    <property type="entry name" value="alpha/beta-Hydrolases"/>
    <property type="match status" value="1"/>
</dbReference>
<accession>A0A1J4MVH9</accession>
<reference evidence="2 3" key="1">
    <citation type="submission" date="2016-10" db="EMBL/GenBank/DDBJ databases">
        <title>Reductive evolution of mitochondrial metabolism and differential evolution of invasion-related proteins in Cryptosporidium.</title>
        <authorList>
            <person name="Liu S."/>
            <person name="Roellig D.M."/>
            <person name="Guo Y."/>
            <person name="Li N."/>
            <person name="Frace M.A."/>
            <person name="Tang K."/>
            <person name="Zhang L."/>
            <person name="Feng Y."/>
            <person name="Xiao L."/>
        </authorList>
    </citation>
    <scope>NUCLEOTIDE SEQUENCE [LARGE SCALE GENOMIC DNA]</scope>
    <source>
        <strain evidence="2">30847</strain>
    </source>
</reference>
<dbReference type="InterPro" id="IPR029058">
    <property type="entry name" value="AB_hydrolase_fold"/>
</dbReference>
<dbReference type="OrthoDB" id="431885at2759"/>
<evidence type="ECO:0000313" key="3">
    <source>
        <dbReference type="Proteomes" id="UP000186804"/>
    </source>
</evidence>
<evidence type="ECO:0000313" key="2">
    <source>
        <dbReference type="EMBL" id="OII78071.1"/>
    </source>
</evidence>
<dbReference type="Proteomes" id="UP000186804">
    <property type="component" value="Unassembled WGS sequence"/>
</dbReference>
<dbReference type="AlphaFoldDB" id="A0A1J4MVH9"/>
<gene>
    <name evidence="2" type="ORF">cand_037190</name>
</gene>
<name>A0A1J4MVH9_9CRYT</name>
<dbReference type="EMBL" id="LRBS01000010">
    <property type="protein sequence ID" value="OII78071.1"/>
    <property type="molecule type" value="Genomic_DNA"/>
</dbReference>
<feature type="transmembrane region" description="Helical" evidence="1">
    <location>
        <begin position="164"/>
        <end position="189"/>
    </location>
</feature>
<dbReference type="Gene3D" id="3.40.50.1820">
    <property type="entry name" value="alpha/beta hydrolase"/>
    <property type="match status" value="1"/>
</dbReference>
<keyword evidence="1" id="KW-0812">Transmembrane</keyword>
<evidence type="ECO:0000256" key="1">
    <source>
        <dbReference type="SAM" id="Phobius"/>
    </source>
</evidence>
<keyword evidence="3" id="KW-1185">Reference proteome</keyword>
<dbReference type="VEuPathDB" id="CryptoDB:cand_037190"/>
<keyword evidence="1" id="KW-0472">Membrane</keyword>